<dbReference type="EMBL" id="AHDV01000067">
    <property type="protein sequence ID" value="EJV73467.1"/>
    <property type="molecule type" value="Genomic_DNA"/>
</dbReference>
<evidence type="ECO:0000313" key="3">
    <source>
        <dbReference type="Proteomes" id="UP000004136"/>
    </source>
</evidence>
<feature type="transmembrane region" description="Helical" evidence="1">
    <location>
        <begin position="37"/>
        <end position="59"/>
    </location>
</feature>
<organism evidence="2 3">
    <name type="scientific">Bacillus cereus HuA2-1</name>
    <dbReference type="NCBI Taxonomy" id="1053201"/>
    <lineage>
        <taxon>Bacteria</taxon>
        <taxon>Bacillati</taxon>
        <taxon>Bacillota</taxon>
        <taxon>Bacilli</taxon>
        <taxon>Bacillales</taxon>
        <taxon>Bacillaceae</taxon>
        <taxon>Bacillus</taxon>
        <taxon>Bacillus cereus group</taxon>
    </lineage>
</organism>
<name>J9BIN5_BACCE</name>
<keyword evidence="1" id="KW-0812">Transmembrane</keyword>
<dbReference type="AlphaFoldDB" id="J9BIN5"/>
<accession>J9BIN5</accession>
<dbReference type="PATRIC" id="fig|1053201.3.peg.6415"/>
<evidence type="ECO:0000256" key="1">
    <source>
        <dbReference type="SAM" id="Phobius"/>
    </source>
</evidence>
<evidence type="ECO:0000313" key="2">
    <source>
        <dbReference type="EMBL" id="EJV73467.1"/>
    </source>
</evidence>
<proteinExistence type="predicted"/>
<comment type="caution">
    <text evidence="2">The sequence shown here is derived from an EMBL/GenBank/DDBJ whole genome shotgun (WGS) entry which is preliminary data.</text>
</comment>
<keyword evidence="1" id="KW-0472">Membrane</keyword>
<reference evidence="2 3" key="1">
    <citation type="submission" date="2012-04" db="EMBL/GenBank/DDBJ databases">
        <title>The Genome Sequence of Bacillus cereus HuA2-1.</title>
        <authorList>
            <consortium name="The Broad Institute Genome Sequencing Platform"/>
            <consortium name="The Broad Institute Genome Sequencing Center for Infectious Disease"/>
            <person name="Feldgarden M."/>
            <person name="Van der Auwera G.A."/>
            <person name="Mahillon J."/>
            <person name="Duprez V."/>
            <person name="Timmery S."/>
            <person name="Mattelet C."/>
            <person name="Dierick K."/>
            <person name="Sun M."/>
            <person name="Yu Z."/>
            <person name="Zhu L."/>
            <person name="Hu X."/>
            <person name="Shank E.B."/>
            <person name="Swiecicka I."/>
            <person name="Hansen B.M."/>
            <person name="Andrup L."/>
            <person name="Young S.K."/>
            <person name="Zeng Q."/>
            <person name="Gargeya S."/>
            <person name="Fitzgerald M."/>
            <person name="Haas B."/>
            <person name="Abouelleil A."/>
            <person name="Alvarado L."/>
            <person name="Arachchi H.M."/>
            <person name="Berlin A."/>
            <person name="Chapman S.B."/>
            <person name="Goldberg J."/>
            <person name="Griggs A."/>
            <person name="Gujja S."/>
            <person name="Hansen M."/>
            <person name="Howarth C."/>
            <person name="Imamovic A."/>
            <person name="Larimer J."/>
            <person name="McCowen C."/>
            <person name="Montmayeur A."/>
            <person name="Murphy C."/>
            <person name="Neiman D."/>
            <person name="Pearson M."/>
            <person name="Priest M."/>
            <person name="Roberts A."/>
            <person name="Saif S."/>
            <person name="Shea T."/>
            <person name="Sisk P."/>
            <person name="Sykes S."/>
            <person name="Wortman J."/>
            <person name="Nusbaum C."/>
            <person name="Birren B."/>
        </authorList>
    </citation>
    <scope>NUCLEOTIDE SEQUENCE [LARGE SCALE GENOMIC DNA]</scope>
    <source>
        <strain evidence="2 3">HuA2-1</strain>
    </source>
</reference>
<gene>
    <name evidence="2" type="ORF">IG3_06261</name>
</gene>
<dbReference type="Proteomes" id="UP000004136">
    <property type="component" value="Unassembled WGS sequence"/>
</dbReference>
<dbReference type="HOGENOM" id="CLU_207631_0_0_9"/>
<sequence>MIANMMRKVQIGLIIAVPITAIPSSLIAVLNNKKIKMLIKVHIMFFECIYFELWAITLIENPS</sequence>
<keyword evidence="1" id="KW-1133">Transmembrane helix</keyword>
<feature type="transmembrane region" description="Helical" evidence="1">
    <location>
        <begin position="12"/>
        <end position="30"/>
    </location>
</feature>
<protein>
    <submittedName>
        <fullName evidence="2">Uncharacterized protein</fullName>
    </submittedName>
</protein>